<dbReference type="AlphaFoldDB" id="A0A8S9NYT5"/>
<organism evidence="1 2">
    <name type="scientific">Brassica cretica</name>
    <name type="common">Mustard</name>
    <dbReference type="NCBI Taxonomy" id="69181"/>
    <lineage>
        <taxon>Eukaryota</taxon>
        <taxon>Viridiplantae</taxon>
        <taxon>Streptophyta</taxon>
        <taxon>Embryophyta</taxon>
        <taxon>Tracheophyta</taxon>
        <taxon>Spermatophyta</taxon>
        <taxon>Magnoliopsida</taxon>
        <taxon>eudicotyledons</taxon>
        <taxon>Gunneridae</taxon>
        <taxon>Pentapetalae</taxon>
        <taxon>rosids</taxon>
        <taxon>malvids</taxon>
        <taxon>Brassicales</taxon>
        <taxon>Brassicaceae</taxon>
        <taxon>Brassiceae</taxon>
        <taxon>Brassica</taxon>
    </lineage>
</organism>
<dbReference type="Proteomes" id="UP000712600">
    <property type="component" value="Unassembled WGS sequence"/>
</dbReference>
<gene>
    <name evidence="1" type="ORF">F2Q69_00009837</name>
</gene>
<name>A0A8S9NYT5_BRACR</name>
<evidence type="ECO:0000313" key="2">
    <source>
        <dbReference type="Proteomes" id="UP000712600"/>
    </source>
</evidence>
<protein>
    <submittedName>
        <fullName evidence="1">Uncharacterized protein</fullName>
    </submittedName>
</protein>
<dbReference type="EMBL" id="QGKX02001521">
    <property type="protein sequence ID" value="KAF3507181.1"/>
    <property type="molecule type" value="Genomic_DNA"/>
</dbReference>
<proteinExistence type="predicted"/>
<accession>A0A8S9NYT5</accession>
<reference evidence="1" key="1">
    <citation type="submission" date="2019-12" db="EMBL/GenBank/DDBJ databases">
        <title>Genome sequencing and annotation of Brassica cretica.</title>
        <authorList>
            <person name="Studholme D.J."/>
            <person name="Sarris P."/>
        </authorList>
    </citation>
    <scope>NUCLEOTIDE SEQUENCE</scope>
    <source>
        <strain evidence="1">PFS-109/04</strain>
        <tissue evidence="1">Leaf</tissue>
    </source>
</reference>
<comment type="caution">
    <text evidence="1">The sequence shown here is derived from an EMBL/GenBank/DDBJ whole genome shotgun (WGS) entry which is preliminary data.</text>
</comment>
<sequence>MDHDQLTVIYFKITVTVATTNGFISQDKLARVEFWCCSSAGGCFNIERLQTHERTDGLAAWHCLLQGLGISVPGRYLTLFHCLLLLLRDSARARVSTSQKAPPTITIHHPCRCLDEIIGADLITVLTTLADFIVANHELITDLAVPAFINVILA</sequence>
<evidence type="ECO:0000313" key="1">
    <source>
        <dbReference type="EMBL" id="KAF3507181.1"/>
    </source>
</evidence>